<dbReference type="GO" id="GO:0140359">
    <property type="term" value="F:ABC-type transporter activity"/>
    <property type="evidence" value="ECO:0007669"/>
    <property type="project" value="InterPro"/>
</dbReference>
<dbReference type="GO" id="GO:0016020">
    <property type="term" value="C:membrane"/>
    <property type="evidence" value="ECO:0007669"/>
    <property type="project" value="UniProtKB-SubCell"/>
</dbReference>
<dbReference type="EMBL" id="ASGP02000001">
    <property type="protein sequence ID" value="KAH9528684.1"/>
    <property type="molecule type" value="Genomic_DNA"/>
</dbReference>
<dbReference type="Pfam" id="PF00005">
    <property type="entry name" value="ABC_tran"/>
    <property type="match status" value="1"/>
</dbReference>
<dbReference type="InterPro" id="IPR027417">
    <property type="entry name" value="P-loop_NTPase"/>
</dbReference>
<reference evidence="9" key="1">
    <citation type="submission" date="2013-05" db="EMBL/GenBank/DDBJ databases">
        <authorList>
            <person name="Yim A.K.Y."/>
            <person name="Chan T.F."/>
            <person name="Ji K.M."/>
            <person name="Liu X.Y."/>
            <person name="Zhou J.W."/>
            <person name="Li R.Q."/>
            <person name="Yang K.Y."/>
            <person name="Li J."/>
            <person name="Li M."/>
            <person name="Law P.T.W."/>
            <person name="Wu Y.L."/>
            <person name="Cai Z.L."/>
            <person name="Qin H."/>
            <person name="Bao Y."/>
            <person name="Leung R.K.K."/>
            <person name="Ng P.K.S."/>
            <person name="Zou J."/>
            <person name="Zhong X.J."/>
            <person name="Ran P.X."/>
            <person name="Zhong N.S."/>
            <person name="Liu Z.G."/>
            <person name="Tsui S.K.W."/>
        </authorList>
    </citation>
    <scope>NUCLEOTIDE SEQUENCE</scope>
    <source>
        <strain evidence="9">Derf</strain>
        <tissue evidence="9">Whole organism</tissue>
    </source>
</reference>
<evidence type="ECO:0000313" key="10">
    <source>
        <dbReference type="Proteomes" id="UP000790347"/>
    </source>
</evidence>
<keyword evidence="2 7" id="KW-0812">Transmembrane</keyword>
<keyword evidence="3" id="KW-0547">Nucleotide-binding</keyword>
<dbReference type="PANTHER" id="PTHR43038">
    <property type="entry name" value="ATP-BINDING CASSETTE, SUB-FAMILY H, MEMBER 1"/>
    <property type="match status" value="1"/>
</dbReference>
<reference evidence="9" key="2">
    <citation type="journal article" date="2022" name="Res Sq">
        <title>Comparative Genomics Reveals Insights into the Divergent Evolution of Astigmatic Mites and Household Pest Adaptations.</title>
        <authorList>
            <person name="Xiong Q."/>
            <person name="Wan A.T.-Y."/>
            <person name="Liu X.-Y."/>
            <person name="Fung C.S.-H."/>
            <person name="Xiao X."/>
            <person name="Malainual N."/>
            <person name="Hou J."/>
            <person name="Wang L."/>
            <person name="Wang M."/>
            <person name="Yang K."/>
            <person name="Cui Y."/>
            <person name="Leung E."/>
            <person name="Nong W."/>
            <person name="Shin S.-K."/>
            <person name="Au S."/>
            <person name="Jeong K.Y."/>
            <person name="Chew F.T."/>
            <person name="Hui J."/>
            <person name="Leung T.F."/>
            <person name="Tungtrongchitr A."/>
            <person name="Zhong N."/>
            <person name="Liu Z."/>
            <person name="Tsui S."/>
        </authorList>
    </citation>
    <scope>NUCLEOTIDE SEQUENCE</scope>
    <source>
        <strain evidence="9">Derf</strain>
        <tissue evidence="9">Whole organism</tissue>
    </source>
</reference>
<sequence>MAINIDSVMFGYGKTTDTLNNVSIHVPYGEIYALLGPSGCGKTTLINIINGWLPPRSGTVQVFGKPPGPALNHRIGYMPQELGLNPSLPIRETFYYFARVNHVNNDQFIREQIDKYLKILGLKNPKRRISQLSIGQKRLISLGVLLISKPSLLLLDEPTVGIDSMIRQQIWSHLRQLCRMEGATVLITTHYIDEARESGRVSFLRDGHLLAEESPELLLKKLQCKTLEEVFFTLSRIKIGEETWQLLQNEKTKTLTNDAIDNSIDSKAALIQNHNDSKCSKEFLNYDHLYALFCRDYFYFTHNLHLFMLYMSIPIITLTLFSIVLNNGIRSIPIAIYNGDQTERSVKLGHNSMVISFRSNFSHLFLNRYFEQQYDDHDNDDDINGDGEMHIYYDYTNLPSIMSVNNSILVSMRRMIQKYCEIRGLNPQAFAIPIEEREYLYGTIDENFLNFIFPMALIYSQYLVNVARSAFELLYLNDNGCMNRDLIQGVRPVELILELILASMISLLVQTCLIMIFTFGVLGFLNAGDYFSPFMIIFTTSVQGMATGILLAIVISDKATVMVLAAGMMLALGFTSGAFWPTETWPTFWQQVSQYHPLTLPLKSLSSSMTRGWHFHNINVLKGQLVGIVYCFILISVAIISPITSTVNSGFVFRIDFRGISLFDLIL</sequence>
<protein>
    <recommendedName>
        <fullName evidence="8">ABC transporter domain-containing protein</fullName>
    </recommendedName>
</protein>
<evidence type="ECO:0000259" key="8">
    <source>
        <dbReference type="PROSITE" id="PS50893"/>
    </source>
</evidence>
<dbReference type="PROSITE" id="PS50893">
    <property type="entry name" value="ABC_TRANSPORTER_2"/>
    <property type="match status" value="1"/>
</dbReference>
<gene>
    <name evidence="9" type="ORF">DERF_002604</name>
</gene>
<dbReference type="PANTHER" id="PTHR43038:SF3">
    <property type="entry name" value="ABC TRANSPORTER G FAMILY MEMBER 20 ISOFORM X1"/>
    <property type="match status" value="1"/>
</dbReference>
<dbReference type="SUPFAM" id="SSF52540">
    <property type="entry name" value="P-loop containing nucleoside triphosphate hydrolases"/>
    <property type="match status" value="1"/>
</dbReference>
<dbReference type="SMART" id="SM00382">
    <property type="entry name" value="AAA"/>
    <property type="match status" value="1"/>
</dbReference>
<keyword evidence="5 7" id="KW-1133">Transmembrane helix</keyword>
<dbReference type="AlphaFoldDB" id="A0A922LAN5"/>
<feature type="transmembrane region" description="Helical" evidence="7">
    <location>
        <begin position="304"/>
        <end position="325"/>
    </location>
</feature>
<feature type="transmembrane region" description="Helical" evidence="7">
    <location>
        <begin position="561"/>
        <end position="580"/>
    </location>
</feature>
<feature type="transmembrane region" description="Helical" evidence="7">
    <location>
        <begin position="531"/>
        <end position="554"/>
    </location>
</feature>
<name>A0A922LAN5_DERFA</name>
<feature type="domain" description="ABC transporter" evidence="8">
    <location>
        <begin position="3"/>
        <end position="231"/>
    </location>
</feature>
<proteinExistence type="predicted"/>
<dbReference type="GO" id="GO:0005524">
    <property type="term" value="F:ATP binding"/>
    <property type="evidence" value="ECO:0007669"/>
    <property type="project" value="UniProtKB-KW"/>
</dbReference>
<comment type="caution">
    <text evidence="9">The sequence shown here is derived from an EMBL/GenBank/DDBJ whole genome shotgun (WGS) entry which is preliminary data.</text>
</comment>
<dbReference type="GO" id="GO:0016887">
    <property type="term" value="F:ATP hydrolysis activity"/>
    <property type="evidence" value="ECO:0007669"/>
    <property type="project" value="InterPro"/>
</dbReference>
<dbReference type="InterPro" id="IPR013525">
    <property type="entry name" value="ABC2_TM"/>
</dbReference>
<feature type="transmembrane region" description="Helical" evidence="7">
    <location>
        <begin position="627"/>
        <end position="653"/>
    </location>
</feature>
<evidence type="ECO:0000256" key="1">
    <source>
        <dbReference type="ARBA" id="ARBA00004141"/>
    </source>
</evidence>
<evidence type="ECO:0000256" key="3">
    <source>
        <dbReference type="ARBA" id="ARBA00022741"/>
    </source>
</evidence>
<dbReference type="InterPro" id="IPR003439">
    <property type="entry name" value="ABC_transporter-like_ATP-bd"/>
</dbReference>
<evidence type="ECO:0000256" key="4">
    <source>
        <dbReference type="ARBA" id="ARBA00022840"/>
    </source>
</evidence>
<keyword evidence="10" id="KW-1185">Reference proteome</keyword>
<evidence type="ECO:0000256" key="2">
    <source>
        <dbReference type="ARBA" id="ARBA00022692"/>
    </source>
</evidence>
<feature type="transmembrane region" description="Helical" evidence="7">
    <location>
        <begin position="499"/>
        <end position="525"/>
    </location>
</feature>
<organism evidence="9 10">
    <name type="scientific">Dermatophagoides farinae</name>
    <name type="common">American house dust mite</name>
    <dbReference type="NCBI Taxonomy" id="6954"/>
    <lineage>
        <taxon>Eukaryota</taxon>
        <taxon>Metazoa</taxon>
        <taxon>Ecdysozoa</taxon>
        <taxon>Arthropoda</taxon>
        <taxon>Chelicerata</taxon>
        <taxon>Arachnida</taxon>
        <taxon>Acari</taxon>
        <taxon>Acariformes</taxon>
        <taxon>Sarcoptiformes</taxon>
        <taxon>Astigmata</taxon>
        <taxon>Psoroptidia</taxon>
        <taxon>Analgoidea</taxon>
        <taxon>Pyroglyphidae</taxon>
        <taxon>Dermatophagoidinae</taxon>
        <taxon>Dermatophagoides</taxon>
    </lineage>
</organism>
<keyword evidence="6 7" id="KW-0472">Membrane</keyword>
<dbReference type="InterPro" id="IPR003593">
    <property type="entry name" value="AAA+_ATPase"/>
</dbReference>
<evidence type="ECO:0000313" key="9">
    <source>
        <dbReference type="EMBL" id="KAH9528684.1"/>
    </source>
</evidence>
<dbReference type="Pfam" id="PF12698">
    <property type="entry name" value="ABC2_membrane_3"/>
    <property type="match status" value="1"/>
</dbReference>
<evidence type="ECO:0000256" key="7">
    <source>
        <dbReference type="SAM" id="Phobius"/>
    </source>
</evidence>
<evidence type="ECO:0000256" key="6">
    <source>
        <dbReference type="ARBA" id="ARBA00023136"/>
    </source>
</evidence>
<dbReference type="Gene3D" id="3.40.50.300">
    <property type="entry name" value="P-loop containing nucleotide triphosphate hydrolases"/>
    <property type="match status" value="1"/>
</dbReference>
<evidence type="ECO:0000256" key="5">
    <source>
        <dbReference type="ARBA" id="ARBA00022989"/>
    </source>
</evidence>
<dbReference type="Proteomes" id="UP000790347">
    <property type="component" value="Unassembled WGS sequence"/>
</dbReference>
<accession>A0A922LAN5</accession>
<comment type="subcellular location">
    <subcellularLocation>
        <location evidence="1">Membrane</location>
        <topology evidence="1">Multi-pass membrane protein</topology>
    </subcellularLocation>
</comment>
<keyword evidence="4" id="KW-0067">ATP-binding</keyword>